<evidence type="ECO:0000313" key="3">
    <source>
        <dbReference type="Proteomes" id="UP001165343"/>
    </source>
</evidence>
<comment type="caution">
    <text evidence="2">The sequence shown here is derived from an EMBL/GenBank/DDBJ whole genome shotgun (WGS) entry which is preliminary data.</text>
</comment>
<dbReference type="SUPFAM" id="SSF110087">
    <property type="entry name" value="DR1885-like metal-binding protein"/>
    <property type="match status" value="1"/>
</dbReference>
<protein>
    <submittedName>
        <fullName evidence="2">Copper chaperone PCu(A)C</fullName>
    </submittedName>
</protein>
<dbReference type="RefSeq" id="WP_249867725.1">
    <property type="nucleotide sequence ID" value="NZ_JAMGBC010000001.1"/>
</dbReference>
<dbReference type="PANTHER" id="PTHR36302:SF1">
    <property type="entry name" value="COPPER CHAPERONE PCU(A)C"/>
    <property type="match status" value="1"/>
</dbReference>
<organism evidence="2 3">
    <name type="scientific">Sphingomonas anseongensis</name>
    <dbReference type="NCBI Taxonomy" id="2908207"/>
    <lineage>
        <taxon>Bacteria</taxon>
        <taxon>Pseudomonadati</taxon>
        <taxon>Pseudomonadota</taxon>
        <taxon>Alphaproteobacteria</taxon>
        <taxon>Sphingomonadales</taxon>
        <taxon>Sphingomonadaceae</taxon>
        <taxon>Sphingomonas</taxon>
    </lineage>
</organism>
<dbReference type="InterPro" id="IPR036182">
    <property type="entry name" value="PCuAC_sf"/>
</dbReference>
<feature type="signal peptide" evidence="1">
    <location>
        <begin position="1"/>
        <end position="19"/>
    </location>
</feature>
<dbReference type="InterPro" id="IPR007410">
    <property type="entry name" value="LpqE-like"/>
</dbReference>
<dbReference type="Pfam" id="PF04314">
    <property type="entry name" value="PCuAC"/>
    <property type="match status" value="1"/>
</dbReference>
<gene>
    <name evidence="2" type="ORF">LZ519_05580</name>
</gene>
<evidence type="ECO:0000256" key="1">
    <source>
        <dbReference type="SAM" id="SignalP"/>
    </source>
</evidence>
<dbReference type="PANTHER" id="PTHR36302">
    <property type="entry name" value="BLR7088 PROTEIN"/>
    <property type="match status" value="1"/>
</dbReference>
<evidence type="ECO:0000313" key="2">
    <source>
        <dbReference type="EMBL" id="MCL6678788.1"/>
    </source>
</evidence>
<sequence>MRTAAALAALLLASCNAQTATAPSISVDNAWVRATLPGQTSSAAYFVIANAGGADALVSVTSPAGDASLHSSSMEGGVMRMRPLERLEVPASSTVSLSPGGTHLMLMGLKAPLADGSSVPLELSFAKSGKKQVVATVRAAGGESM</sequence>
<keyword evidence="1" id="KW-0732">Signal</keyword>
<dbReference type="InterPro" id="IPR058248">
    <property type="entry name" value="Lxx211020-like"/>
</dbReference>
<dbReference type="EMBL" id="JAMGBC010000001">
    <property type="protein sequence ID" value="MCL6678788.1"/>
    <property type="molecule type" value="Genomic_DNA"/>
</dbReference>
<dbReference type="PROSITE" id="PS51257">
    <property type="entry name" value="PROKAR_LIPOPROTEIN"/>
    <property type="match status" value="1"/>
</dbReference>
<dbReference type="Gene3D" id="2.60.40.1890">
    <property type="entry name" value="PCu(A)C copper chaperone"/>
    <property type="match status" value="1"/>
</dbReference>
<name>A0ABT0REW6_9SPHN</name>
<feature type="chain" id="PRO_5046152745" evidence="1">
    <location>
        <begin position="20"/>
        <end position="145"/>
    </location>
</feature>
<reference evidence="2" key="1">
    <citation type="submission" date="2022-05" db="EMBL/GenBank/DDBJ databases">
        <authorList>
            <person name="Jo J.-H."/>
            <person name="Im W.-T."/>
        </authorList>
    </citation>
    <scope>NUCLEOTIDE SEQUENCE</scope>
    <source>
        <strain evidence="2">RG327</strain>
    </source>
</reference>
<dbReference type="Proteomes" id="UP001165343">
    <property type="component" value="Unassembled WGS sequence"/>
</dbReference>
<proteinExistence type="predicted"/>
<keyword evidence="3" id="KW-1185">Reference proteome</keyword>
<accession>A0ABT0REW6</accession>